<comment type="caution">
    <text evidence="1">The sequence shown here is derived from an EMBL/GenBank/DDBJ whole genome shotgun (WGS) entry which is preliminary data.</text>
</comment>
<sequence>MEDVEAPWVSPVEVKNPNEVTPFPRDRRRLYLVKRGDLDDRRDALLGTMVSLSELPEPWRQMADSALQDLVGEAVKKLLTDKVLVLPEGKGRGDVVVTIKHDKTRVPLRPIESWSTLPRVKWKFHMEFHLLYPGLHRALEEGHVFPQKGVAAADASLSLALQRALDDIMVAIFTNHTNGRRVIACELSGVGQK</sequence>
<evidence type="ECO:0000313" key="2">
    <source>
        <dbReference type="Proteomes" id="UP000355283"/>
    </source>
</evidence>
<name>A0A4D9D4X2_9STRA</name>
<keyword evidence="2" id="KW-1185">Reference proteome</keyword>
<organism evidence="1 2">
    <name type="scientific">Nannochloropsis salina CCMP1776</name>
    <dbReference type="NCBI Taxonomy" id="1027361"/>
    <lineage>
        <taxon>Eukaryota</taxon>
        <taxon>Sar</taxon>
        <taxon>Stramenopiles</taxon>
        <taxon>Ochrophyta</taxon>
        <taxon>Eustigmatophyceae</taxon>
        <taxon>Eustigmatales</taxon>
        <taxon>Monodopsidaceae</taxon>
        <taxon>Microchloropsis</taxon>
        <taxon>Microchloropsis salina</taxon>
    </lineage>
</organism>
<protein>
    <submittedName>
        <fullName evidence="1">Uncharacterized protein</fullName>
    </submittedName>
</protein>
<evidence type="ECO:0000313" key="1">
    <source>
        <dbReference type="EMBL" id="TFJ85063.1"/>
    </source>
</evidence>
<dbReference type="AlphaFoldDB" id="A0A4D9D4X2"/>
<proteinExistence type="predicted"/>
<dbReference type="EMBL" id="SDOX01000016">
    <property type="protein sequence ID" value="TFJ85063.1"/>
    <property type="molecule type" value="Genomic_DNA"/>
</dbReference>
<reference evidence="1 2" key="1">
    <citation type="submission" date="2019-01" db="EMBL/GenBank/DDBJ databases">
        <title>Nuclear Genome Assembly of the Microalgal Biofuel strain Nannochloropsis salina CCMP1776.</title>
        <authorList>
            <person name="Hovde B."/>
        </authorList>
    </citation>
    <scope>NUCLEOTIDE SEQUENCE [LARGE SCALE GENOMIC DNA]</scope>
    <source>
        <strain evidence="1 2">CCMP1776</strain>
    </source>
</reference>
<dbReference type="OrthoDB" id="10435694at2759"/>
<accession>A0A4D9D4X2</accession>
<dbReference type="Proteomes" id="UP000355283">
    <property type="component" value="Unassembled WGS sequence"/>
</dbReference>
<gene>
    <name evidence="1" type="ORF">NSK_003487</name>
</gene>